<evidence type="ECO:0000313" key="1">
    <source>
        <dbReference type="EMBL" id="GFR03981.1"/>
    </source>
</evidence>
<evidence type="ECO:0000313" key="2">
    <source>
        <dbReference type="Proteomes" id="UP000887116"/>
    </source>
</evidence>
<reference evidence="1" key="1">
    <citation type="submission" date="2020-07" db="EMBL/GenBank/DDBJ databases">
        <title>Multicomponent nature underlies the extraordinary mechanical properties of spider dragline silk.</title>
        <authorList>
            <person name="Kono N."/>
            <person name="Nakamura H."/>
            <person name="Mori M."/>
            <person name="Yoshida Y."/>
            <person name="Ohtoshi R."/>
            <person name="Malay A.D."/>
            <person name="Moran D.A.P."/>
            <person name="Tomita M."/>
            <person name="Numata K."/>
            <person name="Arakawa K."/>
        </authorList>
    </citation>
    <scope>NUCLEOTIDE SEQUENCE</scope>
</reference>
<keyword evidence="2" id="KW-1185">Reference proteome</keyword>
<sequence length="129" mass="14840">MCRSVIHELHLSAKWSISTWKNGDTALNGNKPDEQEVPEVKNIRYWANKISHVFKKVRHPKKRRRSSFGSLFSSIVRIYAYKNVEVILQMARITSKLESHLLNLCTLPSEDPQSISAPLFEPPTIGWNP</sequence>
<dbReference type="OrthoDB" id="6436349at2759"/>
<dbReference type="Proteomes" id="UP000887116">
    <property type="component" value="Unassembled WGS sequence"/>
</dbReference>
<dbReference type="EMBL" id="BMAO01035486">
    <property type="protein sequence ID" value="GFR03981.1"/>
    <property type="molecule type" value="Genomic_DNA"/>
</dbReference>
<accession>A0A8X6JEU8</accession>
<dbReference type="AlphaFoldDB" id="A0A8X6JEU8"/>
<organism evidence="1 2">
    <name type="scientific">Trichonephila clavata</name>
    <name type="common">Joro spider</name>
    <name type="synonym">Nephila clavata</name>
    <dbReference type="NCBI Taxonomy" id="2740835"/>
    <lineage>
        <taxon>Eukaryota</taxon>
        <taxon>Metazoa</taxon>
        <taxon>Ecdysozoa</taxon>
        <taxon>Arthropoda</taxon>
        <taxon>Chelicerata</taxon>
        <taxon>Arachnida</taxon>
        <taxon>Araneae</taxon>
        <taxon>Araneomorphae</taxon>
        <taxon>Entelegynae</taxon>
        <taxon>Araneoidea</taxon>
        <taxon>Nephilidae</taxon>
        <taxon>Trichonephila</taxon>
    </lineage>
</organism>
<protein>
    <submittedName>
        <fullName evidence="1">Uncharacterized protein</fullName>
    </submittedName>
</protein>
<comment type="caution">
    <text evidence="1">The sequence shown here is derived from an EMBL/GenBank/DDBJ whole genome shotgun (WGS) entry which is preliminary data.</text>
</comment>
<gene>
    <name evidence="1" type="ORF">TNCT_442751</name>
</gene>
<proteinExistence type="predicted"/>
<name>A0A8X6JEU8_TRICU</name>